<name>A0A7S4AAJ0_9STRA</name>
<evidence type="ECO:0000256" key="2">
    <source>
        <dbReference type="SAM" id="SignalP"/>
    </source>
</evidence>
<proteinExistence type="predicted"/>
<feature type="chain" id="PRO_5031041092" evidence="2">
    <location>
        <begin position="29"/>
        <end position="282"/>
    </location>
</feature>
<feature type="signal peptide" evidence="2">
    <location>
        <begin position="1"/>
        <end position="28"/>
    </location>
</feature>
<feature type="region of interest" description="Disordered" evidence="1">
    <location>
        <begin position="253"/>
        <end position="282"/>
    </location>
</feature>
<sequence length="282" mass="30972">MVLYNKLFSWAFAAALFVTSFSLSGAETRELQKAIGTEICHCAPNAYEFTLDFSLTCPPVNITLGDAVAATTCMVSPFGNPEVADLVPVTVSSIDILELNQNLQVMVQENIEPKESYLDGDTFSYISYAAIPGEIVNPEDLPRAIQLNIVGFNQFGEEIINVFLITFTNVCGAYPVLQEGQFAGWTRFSDLGPPSPELCPGAPEPAMPATLPTPAPIMPIMSMSMSMDMGLGDADMSEFEDFLEESYKLQGRVPTNFGNKSNRARNRLGNNRHLKRRRPLLQ</sequence>
<feature type="compositionally biased region" description="Basic residues" evidence="1">
    <location>
        <begin position="262"/>
        <end position="282"/>
    </location>
</feature>
<evidence type="ECO:0000313" key="3">
    <source>
        <dbReference type="EMBL" id="CAE0709163.1"/>
    </source>
</evidence>
<reference evidence="3" key="1">
    <citation type="submission" date="2021-01" db="EMBL/GenBank/DDBJ databases">
        <authorList>
            <person name="Corre E."/>
            <person name="Pelletier E."/>
            <person name="Niang G."/>
            <person name="Scheremetjew M."/>
            <person name="Finn R."/>
            <person name="Kale V."/>
            <person name="Holt S."/>
            <person name="Cochrane G."/>
            <person name="Meng A."/>
            <person name="Brown T."/>
            <person name="Cohen L."/>
        </authorList>
    </citation>
    <scope>NUCLEOTIDE SEQUENCE</scope>
    <source>
        <strain evidence="3">10249 10 AB</strain>
    </source>
</reference>
<evidence type="ECO:0000256" key="1">
    <source>
        <dbReference type="SAM" id="MobiDB-lite"/>
    </source>
</evidence>
<protein>
    <submittedName>
        <fullName evidence="3">Uncharacterized protein</fullName>
    </submittedName>
</protein>
<keyword evidence="2" id="KW-0732">Signal</keyword>
<accession>A0A7S4AAJ0</accession>
<organism evidence="3">
    <name type="scientific">Pseudo-nitzschia australis</name>
    <dbReference type="NCBI Taxonomy" id="44445"/>
    <lineage>
        <taxon>Eukaryota</taxon>
        <taxon>Sar</taxon>
        <taxon>Stramenopiles</taxon>
        <taxon>Ochrophyta</taxon>
        <taxon>Bacillariophyta</taxon>
        <taxon>Bacillariophyceae</taxon>
        <taxon>Bacillariophycidae</taxon>
        <taxon>Bacillariales</taxon>
        <taxon>Bacillariaceae</taxon>
        <taxon>Pseudo-nitzschia</taxon>
    </lineage>
</organism>
<gene>
    <name evidence="3" type="ORF">PAUS00366_LOCUS1883</name>
</gene>
<dbReference type="AlphaFoldDB" id="A0A7S4AAJ0"/>
<dbReference type="EMBL" id="HBIX01002505">
    <property type="protein sequence ID" value="CAE0709163.1"/>
    <property type="molecule type" value="Transcribed_RNA"/>
</dbReference>